<proteinExistence type="predicted"/>
<dbReference type="Proteomes" id="UP000243739">
    <property type="component" value="Unassembled WGS sequence"/>
</dbReference>
<dbReference type="EMBL" id="MIJF01000030">
    <property type="protein sequence ID" value="OEF99187.1"/>
    <property type="molecule type" value="Genomic_DNA"/>
</dbReference>
<accession>A0A1D2YU23</accession>
<keyword evidence="1" id="KW-0378">Hydrolase</keyword>
<reference evidence="4 5" key="1">
    <citation type="submission" date="2016-09" db="EMBL/GenBank/DDBJ databases">
        <title>Draft genome sequence for the type strain of Vulcanibacillus modesticaldus BR, a strictly anaerobic, moderately thermophilic, and nitrate-reducing bacterium from deep sea-hydrothermal vents of the Mid-Atlantic Ridge.</title>
        <authorList>
            <person name="Abin C.A."/>
            <person name="Hollibaugh J.T."/>
        </authorList>
    </citation>
    <scope>NUCLEOTIDE SEQUENCE [LARGE SCALE GENOMIC DNA]</scope>
    <source>
        <strain evidence="4 5">BR</strain>
    </source>
</reference>
<feature type="binding site" evidence="3">
    <location>
        <begin position="9"/>
        <end position="16"/>
    </location>
    <ligand>
        <name>substrate</name>
    </ligand>
</feature>
<evidence type="ECO:0008006" key="6">
    <source>
        <dbReference type="Google" id="ProtNLM"/>
    </source>
</evidence>
<dbReference type="SMART" id="SM00855">
    <property type="entry name" value="PGAM"/>
    <property type="match status" value="1"/>
</dbReference>
<dbReference type="GO" id="GO:0045820">
    <property type="term" value="P:negative regulation of glycolytic process"/>
    <property type="evidence" value="ECO:0007669"/>
    <property type="project" value="TreeGrafter"/>
</dbReference>
<dbReference type="RefSeq" id="WP_069656946.1">
    <property type="nucleotide sequence ID" value="NZ_MIJF01000030.1"/>
</dbReference>
<feature type="active site" description="Proton donor/acceptor" evidence="2">
    <location>
        <position position="85"/>
    </location>
</feature>
<feature type="active site" description="Tele-phosphohistidine intermediate" evidence="2">
    <location>
        <position position="10"/>
    </location>
</feature>
<dbReference type="Pfam" id="PF00300">
    <property type="entry name" value="His_Phos_1"/>
    <property type="match status" value="1"/>
</dbReference>
<dbReference type="GO" id="GO:0005829">
    <property type="term" value="C:cytosol"/>
    <property type="evidence" value="ECO:0007669"/>
    <property type="project" value="TreeGrafter"/>
</dbReference>
<dbReference type="InterPro" id="IPR001345">
    <property type="entry name" value="PG/BPGM_mutase_AS"/>
</dbReference>
<dbReference type="InterPro" id="IPR013078">
    <property type="entry name" value="His_Pase_superF_clade-1"/>
</dbReference>
<dbReference type="Gene3D" id="3.40.50.1240">
    <property type="entry name" value="Phosphoglycerate mutase-like"/>
    <property type="match status" value="1"/>
</dbReference>
<name>A0A1D2YU23_9BACI</name>
<evidence type="ECO:0000313" key="4">
    <source>
        <dbReference type="EMBL" id="OEF99187.1"/>
    </source>
</evidence>
<protein>
    <recommendedName>
        <fullName evidence="6">Phosphoglycerate mutase</fullName>
    </recommendedName>
</protein>
<organism evidence="4 5">
    <name type="scientific">Vulcanibacillus modesticaldus</name>
    <dbReference type="NCBI Taxonomy" id="337097"/>
    <lineage>
        <taxon>Bacteria</taxon>
        <taxon>Bacillati</taxon>
        <taxon>Bacillota</taxon>
        <taxon>Bacilli</taxon>
        <taxon>Bacillales</taxon>
        <taxon>Bacillaceae</taxon>
        <taxon>Vulcanibacillus</taxon>
    </lineage>
</organism>
<evidence type="ECO:0000256" key="1">
    <source>
        <dbReference type="ARBA" id="ARBA00022801"/>
    </source>
</evidence>
<dbReference type="SUPFAM" id="SSF53254">
    <property type="entry name" value="Phosphoglycerate mutase-like"/>
    <property type="match status" value="1"/>
</dbReference>
<keyword evidence="5" id="KW-1185">Reference proteome</keyword>
<dbReference type="GO" id="GO:0043456">
    <property type="term" value="P:regulation of pentose-phosphate shunt"/>
    <property type="evidence" value="ECO:0007669"/>
    <property type="project" value="TreeGrafter"/>
</dbReference>
<feature type="binding site" evidence="3">
    <location>
        <position position="61"/>
    </location>
    <ligand>
        <name>substrate</name>
    </ligand>
</feature>
<evidence type="ECO:0000256" key="2">
    <source>
        <dbReference type="PIRSR" id="PIRSR613078-1"/>
    </source>
</evidence>
<dbReference type="AlphaFoldDB" id="A0A1D2YU23"/>
<comment type="caution">
    <text evidence="4">The sequence shown here is derived from an EMBL/GenBank/DDBJ whole genome shotgun (WGS) entry which is preliminary data.</text>
</comment>
<gene>
    <name evidence="4" type="ORF">BHF71_09745</name>
</gene>
<dbReference type="OrthoDB" id="9782128at2"/>
<evidence type="ECO:0000313" key="5">
    <source>
        <dbReference type="Proteomes" id="UP000243739"/>
    </source>
</evidence>
<dbReference type="PANTHER" id="PTHR46517">
    <property type="entry name" value="FRUCTOSE-2,6-BISPHOSPHATASE TIGAR"/>
    <property type="match status" value="1"/>
</dbReference>
<dbReference type="PROSITE" id="PS00175">
    <property type="entry name" value="PG_MUTASE"/>
    <property type="match status" value="1"/>
</dbReference>
<dbReference type="GO" id="GO:0004331">
    <property type="term" value="F:fructose-2,6-bisphosphate 2-phosphatase activity"/>
    <property type="evidence" value="ECO:0007669"/>
    <property type="project" value="TreeGrafter"/>
</dbReference>
<dbReference type="PANTHER" id="PTHR46517:SF1">
    <property type="entry name" value="FRUCTOSE-2,6-BISPHOSPHATASE TIGAR"/>
    <property type="match status" value="1"/>
</dbReference>
<dbReference type="STRING" id="337097.BHF71_09745"/>
<sequence length="204" mass="23282">METTIYMIRHGETDWNRERRYQGQQDIPLNKIGELQAKRLAKRIFDDGIRLNAIYSSDLIRAKATAQKIADQFGLNVHTHIGLRERNFGRLEGIKLDELKAKHPEVDMRNIEHIGAYGVEPYDVFKSRIYKAVLDLCKKHINEDIVIVSHGAAINAFLHEISGGSLGPGRTRIVNTGITTITFDLLKLTWNIKEINDQSHLEVI</sequence>
<dbReference type="InterPro" id="IPR029033">
    <property type="entry name" value="His_PPase_superfam"/>
</dbReference>
<evidence type="ECO:0000256" key="3">
    <source>
        <dbReference type="PIRSR" id="PIRSR613078-2"/>
    </source>
</evidence>
<dbReference type="InterPro" id="IPR051695">
    <property type="entry name" value="Phosphoglycerate_Mutase"/>
</dbReference>
<dbReference type="CDD" id="cd07067">
    <property type="entry name" value="HP_PGM_like"/>
    <property type="match status" value="1"/>
</dbReference>